<reference evidence="1 2" key="1">
    <citation type="submission" date="2015-07" db="EMBL/GenBank/DDBJ databases">
        <title>Comparative genomics of the Sigatoka disease complex on banana suggests a link between parallel evolutionary changes in Pseudocercospora fijiensis and Pseudocercospora eumusae and increased virulence on the banana host.</title>
        <authorList>
            <person name="Chang T.-C."/>
            <person name="Salvucci A."/>
            <person name="Crous P.W."/>
            <person name="Stergiopoulos I."/>
        </authorList>
    </citation>
    <scope>NUCLEOTIDE SEQUENCE [LARGE SCALE GENOMIC DNA]</scope>
    <source>
        <strain evidence="1 2">CBS 114824</strain>
    </source>
</reference>
<dbReference type="EMBL" id="LFZN01000068">
    <property type="protein sequence ID" value="KXT00701.1"/>
    <property type="molecule type" value="Genomic_DNA"/>
</dbReference>
<dbReference type="Proteomes" id="UP000070133">
    <property type="component" value="Unassembled WGS sequence"/>
</dbReference>
<name>A0A139HE05_9PEZI</name>
<evidence type="ECO:0000313" key="2">
    <source>
        <dbReference type="Proteomes" id="UP000070133"/>
    </source>
</evidence>
<comment type="caution">
    <text evidence="1">The sequence shown here is derived from an EMBL/GenBank/DDBJ whole genome shotgun (WGS) entry which is preliminary data.</text>
</comment>
<dbReference type="STRING" id="321146.A0A139HE05"/>
<evidence type="ECO:0000313" key="1">
    <source>
        <dbReference type="EMBL" id="KXT00701.1"/>
    </source>
</evidence>
<dbReference type="OrthoDB" id="4392610at2759"/>
<proteinExistence type="predicted"/>
<accession>A0A139HE05</accession>
<keyword evidence="2" id="KW-1185">Reference proteome</keyword>
<sequence>MVAASPAELRLAYRHLYQGLLRAVQYAKPARYVVRDRLRAGFEKQSGNSFEPKRIANTLEFLDGAAKTRDLEHKILKNLVLVYWGETRNRSYTPRKDILPLRKNAYKDFNRTLDKLNESMEMCLK</sequence>
<protein>
    <submittedName>
        <fullName evidence="1">Uncharacterized protein</fullName>
    </submittedName>
</protein>
<gene>
    <name evidence="1" type="ORF">AC578_8216</name>
</gene>
<dbReference type="AlphaFoldDB" id="A0A139HE05"/>
<organism evidence="1 2">
    <name type="scientific">Pseudocercospora eumusae</name>
    <dbReference type="NCBI Taxonomy" id="321146"/>
    <lineage>
        <taxon>Eukaryota</taxon>
        <taxon>Fungi</taxon>
        <taxon>Dikarya</taxon>
        <taxon>Ascomycota</taxon>
        <taxon>Pezizomycotina</taxon>
        <taxon>Dothideomycetes</taxon>
        <taxon>Dothideomycetidae</taxon>
        <taxon>Mycosphaerellales</taxon>
        <taxon>Mycosphaerellaceae</taxon>
        <taxon>Pseudocercospora</taxon>
    </lineage>
</organism>